<dbReference type="InterPro" id="IPR036291">
    <property type="entry name" value="NAD(P)-bd_dom_sf"/>
</dbReference>
<evidence type="ECO:0000256" key="2">
    <source>
        <dbReference type="ARBA" id="ARBA00023002"/>
    </source>
</evidence>
<dbReference type="InterPro" id="IPR002347">
    <property type="entry name" value="SDR_fam"/>
</dbReference>
<dbReference type="Pfam" id="PF00106">
    <property type="entry name" value="adh_short"/>
    <property type="match status" value="1"/>
</dbReference>
<proteinExistence type="inferred from homology"/>
<protein>
    <recommendedName>
        <fullName evidence="5">Oxidoreductase</fullName>
    </recommendedName>
</protein>
<dbReference type="GO" id="GO:0016491">
    <property type="term" value="F:oxidoreductase activity"/>
    <property type="evidence" value="ECO:0007669"/>
    <property type="project" value="UniProtKB-KW"/>
</dbReference>
<dbReference type="PANTHER" id="PTHR43669:SF14">
    <property type="entry name" value="OXIDOREDUCTASE"/>
    <property type="match status" value="1"/>
</dbReference>
<sequence>MSLWRMTVMFAMIIGATRGFGLAVAKTYVAELAMVANFGLDPGQAKKATVELGNDAIAVKFDVTQKDNIEAAAMRALHLISEA</sequence>
<organism evidence="3 4">
    <name type="scientific">Rhizobium rhizogenes NBRC 13257</name>
    <dbReference type="NCBI Taxonomy" id="1220581"/>
    <lineage>
        <taxon>Bacteria</taxon>
        <taxon>Pseudomonadati</taxon>
        <taxon>Pseudomonadota</taxon>
        <taxon>Alphaproteobacteria</taxon>
        <taxon>Hyphomicrobiales</taxon>
        <taxon>Rhizobiaceae</taxon>
        <taxon>Rhizobium/Agrobacterium group</taxon>
        <taxon>Rhizobium</taxon>
    </lineage>
</organism>
<gene>
    <name evidence="3" type="ORF">RRH01S_29_00120</name>
</gene>
<comment type="caution">
    <text evidence="3">The sequence shown here is derived from an EMBL/GenBank/DDBJ whole genome shotgun (WGS) entry which is preliminary data.</text>
</comment>
<dbReference type="AlphaFoldDB" id="A0AA87U8L2"/>
<dbReference type="PANTHER" id="PTHR43669">
    <property type="entry name" value="5-KETO-D-GLUCONATE 5-REDUCTASE"/>
    <property type="match status" value="1"/>
</dbReference>
<evidence type="ECO:0008006" key="5">
    <source>
        <dbReference type="Google" id="ProtNLM"/>
    </source>
</evidence>
<dbReference type="EMBL" id="BAYX01000029">
    <property type="protein sequence ID" value="GAJ96985.1"/>
    <property type="molecule type" value="Genomic_DNA"/>
</dbReference>
<evidence type="ECO:0000313" key="3">
    <source>
        <dbReference type="EMBL" id="GAJ96985.1"/>
    </source>
</evidence>
<dbReference type="SUPFAM" id="SSF51735">
    <property type="entry name" value="NAD(P)-binding Rossmann-fold domains"/>
    <property type="match status" value="1"/>
</dbReference>
<keyword evidence="2" id="KW-0560">Oxidoreductase</keyword>
<comment type="similarity">
    <text evidence="1">Belongs to the short-chain dehydrogenases/reductases (SDR) family.</text>
</comment>
<dbReference type="RefSeq" id="WP_161600019.1">
    <property type="nucleotide sequence ID" value="NZ_BAYX01000029.1"/>
</dbReference>
<evidence type="ECO:0000313" key="4">
    <source>
        <dbReference type="Proteomes" id="UP000026941"/>
    </source>
</evidence>
<reference evidence="3 4" key="1">
    <citation type="submission" date="2014-05" db="EMBL/GenBank/DDBJ databases">
        <title>Whole genome shotgun sequence of Rhizobium rhizogenes NBRC 13257.</title>
        <authorList>
            <person name="Katano-Makiyama Y."/>
            <person name="Hosoyama A."/>
            <person name="Hashimoto M."/>
            <person name="Hosoyama Y."/>
            <person name="Noguchi M."/>
            <person name="Tsuchikane K."/>
            <person name="Kimura A."/>
            <person name="Ohji S."/>
            <person name="Ichikawa N."/>
            <person name="Yamazoe A."/>
            <person name="Fujita N."/>
        </authorList>
    </citation>
    <scope>NUCLEOTIDE SEQUENCE [LARGE SCALE GENOMIC DNA]</scope>
    <source>
        <strain evidence="3 4">NBRC 13257</strain>
    </source>
</reference>
<dbReference type="Proteomes" id="UP000026941">
    <property type="component" value="Unassembled WGS sequence"/>
</dbReference>
<dbReference type="Gene3D" id="3.40.50.720">
    <property type="entry name" value="NAD(P)-binding Rossmann-like Domain"/>
    <property type="match status" value="1"/>
</dbReference>
<evidence type="ECO:0000256" key="1">
    <source>
        <dbReference type="ARBA" id="ARBA00006484"/>
    </source>
</evidence>
<name>A0AA87U8L2_RHIRH</name>
<accession>A0AA87U8L2</accession>